<sequence length="264" mass="31123">MQNILIGYSQEKAVEFGLDLKDLIILRFICTFIISKSIFKKKIDGRDFYWIKTSYIIEQLPLLNIKSKDMIMRRVKKLVENKLLDYRLMKEGGTYTLYAIGSEYENLFFKNDKDSLRPKGDDKNLGGGSEFDAEGDDEKSVPKNTNAIDTKEKDNKKIYKKKICKEIIDFLNEKLDTNYKSITKTTVRLIEGRLDEGYTVDDFKKVIENKKKSWKGTKYEAYLRPSTLFRESKFEEYLNEKVYSRVSVPDEIFKDMYSEFDFDI</sequence>
<feature type="domain" description="Phage conserved hypothetical protein C-terminal" evidence="2">
    <location>
        <begin position="167"/>
        <end position="239"/>
    </location>
</feature>
<organism evidence="3 4">
    <name type="scientific">Clostridium sardiniense</name>
    <name type="common">Clostridium absonum</name>
    <dbReference type="NCBI Taxonomy" id="29369"/>
    <lineage>
        <taxon>Bacteria</taxon>
        <taxon>Bacillati</taxon>
        <taxon>Bacillota</taxon>
        <taxon>Clostridia</taxon>
        <taxon>Eubacteriales</taxon>
        <taxon>Clostridiaceae</taxon>
        <taxon>Clostridium</taxon>
    </lineage>
</organism>
<protein>
    <submittedName>
        <fullName evidence="3">Conserved phage C-terminal domain-containing protein</fullName>
    </submittedName>
</protein>
<name>A0ABS7KTH6_CLOSR</name>
<dbReference type="InterPro" id="IPR011741">
    <property type="entry name" value="Phg_2220_C"/>
</dbReference>
<proteinExistence type="predicted"/>
<evidence type="ECO:0000256" key="1">
    <source>
        <dbReference type="SAM" id="MobiDB-lite"/>
    </source>
</evidence>
<dbReference type="EMBL" id="JAIKTU010000001">
    <property type="protein sequence ID" value="MBY0754070.1"/>
    <property type="molecule type" value="Genomic_DNA"/>
</dbReference>
<keyword evidence="4" id="KW-1185">Reference proteome</keyword>
<gene>
    <name evidence="3" type="ORF">K5V21_01245</name>
</gene>
<dbReference type="Proteomes" id="UP001299068">
    <property type="component" value="Unassembled WGS sequence"/>
</dbReference>
<reference evidence="3 4" key="1">
    <citation type="journal article" date="2021" name="Cell Host Microbe">
        <title>in vivo commensal control of Clostridioides difficile virulence.</title>
        <authorList>
            <person name="Girinathan B.P."/>
            <person name="Dibenedetto N."/>
            <person name="Worley J.N."/>
            <person name="Peltier J."/>
            <person name="Arrieta-Ortiz M.L."/>
            <person name="Rupa Christinal Immanuel S."/>
            <person name="Lavin R."/>
            <person name="Delaney M.L."/>
            <person name="Cummins C."/>
            <person name="Hoffmann M."/>
            <person name="Luo Y."/>
            <person name="Gonzalez-Escalona N."/>
            <person name="Allard M."/>
            <person name="Onderdonk A.B."/>
            <person name="Gerber G.K."/>
            <person name="Sonenshein A.L."/>
            <person name="Baliga N."/>
            <person name="Dupuy B."/>
            <person name="Bry L."/>
        </authorList>
    </citation>
    <scope>NUCLEOTIDE SEQUENCE [LARGE SCALE GENOMIC DNA]</scope>
    <source>
        <strain evidence="3 4">DSM 599</strain>
    </source>
</reference>
<comment type="caution">
    <text evidence="3">The sequence shown here is derived from an EMBL/GenBank/DDBJ whole genome shotgun (WGS) entry which is preliminary data.</text>
</comment>
<evidence type="ECO:0000313" key="3">
    <source>
        <dbReference type="EMBL" id="MBY0754070.1"/>
    </source>
</evidence>
<dbReference type="RefSeq" id="WP_221858459.1">
    <property type="nucleotide sequence ID" value="NZ_JAIKTU010000001.1"/>
</dbReference>
<accession>A0ABS7KTH6</accession>
<evidence type="ECO:0000313" key="4">
    <source>
        <dbReference type="Proteomes" id="UP001299068"/>
    </source>
</evidence>
<feature type="region of interest" description="Disordered" evidence="1">
    <location>
        <begin position="119"/>
        <end position="145"/>
    </location>
</feature>
<dbReference type="Pfam" id="PF09524">
    <property type="entry name" value="Phg_2220_C"/>
    <property type="match status" value="1"/>
</dbReference>
<evidence type="ECO:0000259" key="2">
    <source>
        <dbReference type="Pfam" id="PF09524"/>
    </source>
</evidence>
<dbReference type="NCBIfam" id="TIGR02220">
    <property type="entry name" value="phg_TIGR02220"/>
    <property type="match status" value="1"/>
</dbReference>